<keyword evidence="6" id="KW-1185">Reference proteome</keyword>
<dbReference type="KEGG" id="kbi:30213323"/>
<evidence type="ECO:0000313" key="5">
    <source>
        <dbReference type="EMBL" id="WVW82988.1"/>
    </source>
</evidence>
<gene>
    <name evidence="4" type="ORF">I302_08924</name>
    <name evidence="5" type="ORF">I302_105004</name>
</gene>
<dbReference type="RefSeq" id="XP_019042322.1">
    <property type="nucleotide sequence ID" value="XM_019195499.1"/>
</dbReference>
<dbReference type="GO" id="GO:0140469">
    <property type="term" value="P:GCN2-mediated signaling"/>
    <property type="evidence" value="ECO:0007669"/>
    <property type="project" value="TreeGrafter"/>
</dbReference>
<dbReference type="Proteomes" id="UP000092730">
    <property type="component" value="Chromosome 3"/>
</dbReference>
<dbReference type="InterPro" id="IPR020568">
    <property type="entry name" value="Ribosomal_Su5_D2-typ_SF"/>
</dbReference>
<protein>
    <recommendedName>
        <fullName evidence="3">Impact N-terminal domain-containing protein</fullName>
    </recommendedName>
</protein>
<dbReference type="Pfam" id="PF01205">
    <property type="entry name" value="Impact_N"/>
    <property type="match status" value="1"/>
</dbReference>
<dbReference type="PANTHER" id="PTHR16301">
    <property type="entry name" value="IMPACT-RELATED"/>
    <property type="match status" value="1"/>
</dbReference>
<feature type="domain" description="Impact N-terminal" evidence="3">
    <location>
        <begin position="128"/>
        <end position="212"/>
    </location>
</feature>
<reference evidence="4" key="3">
    <citation type="submission" date="2016-07" db="EMBL/GenBank/DDBJ databases">
        <title>Evolution of pathogenesis and genome organization in the Tremellales.</title>
        <authorList>
            <person name="Cuomo C."/>
            <person name="Litvintseva A."/>
            <person name="Heitman J."/>
            <person name="Chen Y."/>
            <person name="Sun S."/>
            <person name="Springer D."/>
            <person name="Dromer F."/>
            <person name="Young S."/>
            <person name="Zeng Q."/>
            <person name="Chapman S."/>
            <person name="Gujja S."/>
            <person name="Saif S."/>
            <person name="Birren B."/>
        </authorList>
    </citation>
    <scope>NUCLEOTIDE SEQUENCE</scope>
    <source>
        <strain evidence="4">CBS 10118</strain>
    </source>
</reference>
<dbReference type="OrthoDB" id="69641at2759"/>
<reference evidence="5" key="2">
    <citation type="submission" date="2013-07" db="EMBL/GenBank/DDBJ databases">
        <authorList>
            <consortium name="The Broad Institute Genome Sequencing Platform"/>
            <person name="Cuomo C."/>
            <person name="Litvintseva A."/>
            <person name="Chen Y."/>
            <person name="Heitman J."/>
            <person name="Sun S."/>
            <person name="Springer D."/>
            <person name="Dromer F."/>
            <person name="Young S.K."/>
            <person name="Zeng Q."/>
            <person name="Gargeya S."/>
            <person name="Fitzgerald M."/>
            <person name="Abouelleil A."/>
            <person name="Alvarado L."/>
            <person name="Berlin A.M."/>
            <person name="Chapman S.B."/>
            <person name="Dewar J."/>
            <person name="Goldberg J."/>
            <person name="Griggs A."/>
            <person name="Gujja S."/>
            <person name="Hansen M."/>
            <person name="Howarth C."/>
            <person name="Imamovic A."/>
            <person name="Larimer J."/>
            <person name="McCowan C."/>
            <person name="Murphy C."/>
            <person name="Pearson M."/>
            <person name="Priest M."/>
            <person name="Roberts A."/>
            <person name="Saif S."/>
            <person name="Shea T."/>
            <person name="Sykes S."/>
            <person name="Wortman J."/>
            <person name="Nusbaum C."/>
            <person name="Birren B."/>
        </authorList>
    </citation>
    <scope>NUCLEOTIDE SEQUENCE</scope>
    <source>
        <strain evidence="5">CBS 10118</strain>
    </source>
</reference>
<dbReference type="EMBL" id="CP144543">
    <property type="protein sequence ID" value="WVW82988.1"/>
    <property type="molecule type" value="Genomic_DNA"/>
</dbReference>
<feature type="region of interest" description="Disordered" evidence="2">
    <location>
        <begin position="243"/>
        <end position="270"/>
    </location>
</feature>
<feature type="compositionally biased region" description="Polar residues" evidence="2">
    <location>
        <begin position="250"/>
        <end position="260"/>
    </location>
</feature>
<dbReference type="Gene3D" id="3.30.230.30">
    <property type="entry name" value="Impact, N-terminal domain"/>
    <property type="match status" value="1"/>
</dbReference>
<dbReference type="GeneID" id="30213323"/>
<dbReference type="InterPro" id="IPR036956">
    <property type="entry name" value="Impact_N_sf"/>
</dbReference>
<name>A0A1B9FR77_9TREE</name>
<dbReference type="SUPFAM" id="SSF54211">
    <property type="entry name" value="Ribosomal protein S5 domain 2-like"/>
    <property type="match status" value="1"/>
</dbReference>
<proteinExistence type="inferred from homology"/>
<evidence type="ECO:0000313" key="6">
    <source>
        <dbReference type="Proteomes" id="UP000092730"/>
    </source>
</evidence>
<dbReference type="PANTHER" id="PTHR16301:SF25">
    <property type="entry name" value="PROTEIN IMPACT"/>
    <property type="match status" value="1"/>
</dbReference>
<evidence type="ECO:0000256" key="1">
    <source>
        <dbReference type="ARBA" id="ARBA00007665"/>
    </source>
</evidence>
<dbReference type="GO" id="GO:0006446">
    <property type="term" value="P:regulation of translational initiation"/>
    <property type="evidence" value="ECO:0007669"/>
    <property type="project" value="TreeGrafter"/>
</dbReference>
<accession>A0A1B9FR77</accession>
<feature type="compositionally biased region" description="Pro residues" evidence="2">
    <location>
        <begin position="9"/>
        <end position="33"/>
    </location>
</feature>
<feature type="compositionally biased region" description="Low complexity" evidence="2">
    <location>
        <begin position="53"/>
        <end position="64"/>
    </location>
</feature>
<evidence type="ECO:0000256" key="2">
    <source>
        <dbReference type="SAM" id="MobiDB-lite"/>
    </source>
</evidence>
<comment type="similarity">
    <text evidence="1">Belongs to the IMPACT family.</text>
</comment>
<evidence type="ECO:0000259" key="3">
    <source>
        <dbReference type="Pfam" id="PF01205"/>
    </source>
</evidence>
<dbReference type="STRING" id="1296100.A0A1B9FR77"/>
<dbReference type="GO" id="GO:0005737">
    <property type="term" value="C:cytoplasm"/>
    <property type="evidence" value="ECO:0007669"/>
    <property type="project" value="TreeGrafter"/>
</dbReference>
<dbReference type="InterPro" id="IPR023582">
    <property type="entry name" value="Impact"/>
</dbReference>
<dbReference type="AlphaFoldDB" id="A0A1B9FR77"/>
<dbReference type="InterPro" id="IPR001498">
    <property type="entry name" value="Impact_N"/>
</dbReference>
<dbReference type="EMBL" id="KV700382">
    <property type="protein sequence ID" value="OCF21252.1"/>
    <property type="molecule type" value="Genomic_DNA"/>
</dbReference>
<organism evidence="4">
    <name type="scientific">Kwoniella bestiolae CBS 10118</name>
    <dbReference type="NCBI Taxonomy" id="1296100"/>
    <lineage>
        <taxon>Eukaryota</taxon>
        <taxon>Fungi</taxon>
        <taxon>Dikarya</taxon>
        <taxon>Basidiomycota</taxon>
        <taxon>Agaricomycotina</taxon>
        <taxon>Tremellomycetes</taxon>
        <taxon>Tremellales</taxon>
        <taxon>Cryptococcaceae</taxon>
        <taxon>Kwoniella</taxon>
    </lineage>
</organism>
<reference evidence="4" key="1">
    <citation type="submission" date="2013-07" db="EMBL/GenBank/DDBJ databases">
        <title>The Genome Sequence of Cryptococcus bestiolae CBS10118.</title>
        <authorList>
            <consortium name="The Broad Institute Genome Sequencing Platform"/>
            <person name="Cuomo C."/>
            <person name="Litvintseva A."/>
            <person name="Chen Y."/>
            <person name="Heitman J."/>
            <person name="Sun S."/>
            <person name="Springer D."/>
            <person name="Dromer F."/>
            <person name="Young S.K."/>
            <person name="Zeng Q."/>
            <person name="Gargeya S."/>
            <person name="Fitzgerald M."/>
            <person name="Abouelleil A."/>
            <person name="Alvarado L."/>
            <person name="Berlin A.M."/>
            <person name="Chapman S.B."/>
            <person name="Dewar J."/>
            <person name="Goldberg J."/>
            <person name="Griggs A."/>
            <person name="Gujja S."/>
            <person name="Hansen M."/>
            <person name="Howarth C."/>
            <person name="Imamovic A."/>
            <person name="Larimer J."/>
            <person name="McCowan C."/>
            <person name="Murphy C."/>
            <person name="Pearson M."/>
            <person name="Priest M."/>
            <person name="Roberts A."/>
            <person name="Saif S."/>
            <person name="Shea T."/>
            <person name="Sykes S."/>
            <person name="Wortman J."/>
            <person name="Nusbaum C."/>
            <person name="Birren B."/>
        </authorList>
    </citation>
    <scope>NUCLEOTIDE SEQUENCE [LARGE SCALE GENOMIC DNA]</scope>
    <source>
        <strain evidence="4">CBS 10118</strain>
    </source>
</reference>
<sequence>MTSTKRPSSPSPTPIDPPAAPPTKKPRSSPPPASTKSMSLHSWLHPTFPPPLQSHSPPLHSSSSTFLSFTLSHLPPSHITSLPSLEKECRRIVRELNVVALVGDLVSKNDEGAFQDGEGRVQGRGKERVREPDHRMWAVRTLALREGRDGTGGEGDYQLLEASFDDNEKYGGQTILKALRENNGIDVLTVCCRWYGGDMIGPIRFQHITTTVLTSLKSTLKLMTLRDLRTSLGTLDEEIASLRSGLAPSQGEQNPAQNGDSGKGKYDEIEDEKKLERLVVARERTKDALEKKLGKPT</sequence>
<dbReference type="VEuPathDB" id="FungiDB:I302_08924"/>
<feature type="region of interest" description="Disordered" evidence="2">
    <location>
        <begin position="1"/>
        <end position="64"/>
    </location>
</feature>
<evidence type="ECO:0000313" key="4">
    <source>
        <dbReference type="EMBL" id="OCF21252.1"/>
    </source>
</evidence>
<reference evidence="5" key="4">
    <citation type="submission" date="2024-02" db="EMBL/GenBank/DDBJ databases">
        <title>Comparative genomics of Cryptococcus and Kwoniella reveals pathogenesis evolution and contrasting modes of karyotype evolution via chromosome fusion or intercentromeric recombination.</title>
        <authorList>
            <person name="Coelho M.A."/>
            <person name="David-Palma M."/>
            <person name="Shea T."/>
            <person name="Bowers K."/>
            <person name="McGinley-Smith S."/>
            <person name="Mohammad A.W."/>
            <person name="Gnirke A."/>
            <person name="Yurkov A.M."/>
            <person name="Nowrousian M."/>
            <person name="Sun S."/>
            <person name="Cuomo C.A."/>
            <person name="Heitman J."/>
        </authorList>
    </citation>
    <scope>NUCLEOTIDE SEQUENCE</scope>
    <source>
        <strain evidence="5">CBS 10118</strain>
    </source>
</reference>